<dbReference type="Gene3D" id="2.60.40.10">
    <property type="entry name" value="Immunoglobulins"/>
    <property type="match status" value="1"/>
</dbReference>
<accession>A0A0B1S545</accession>
<name>A0A0B1S545_OESDE</name>
<reference evidence="1 2" key="1">
    <citation type="submission" date="2014-03" db="EMBL/GenBank/DDBJ databases">
        <title>Draft genome of the hookworm Oesophagostomum dentatum.</title>
        <authorList>
            <person name="Mitreva M."/>
        </authorList>
    </citation>
    <scope>NUCLEOTIDE SEQUENCE [LARGE SCALE GENOMIC DNA]</scope>
    <source>
        <strain evidence="1 2">OD-Hann</strain>
    </source>
</reference>
<evidence type="ECO:0000313" key="2">
    <source>
        <dbReference type="Proteomes" id="UP000053660"/>
    </source>
</evidence>
<dbReference type="InterPro" id="IPR013783">
    <property type="entry name" value="Ig-like_fold"/>
</dbReference>
<dbReference type="Proteomes" id="UP000053660">
    <property type="component" value="Unassembled WGS sequence"/>
</dbReference>
<evidence type="ECO:0000313" key="1">
    <source>
        <dbReference type="EMBL" id="KHJ78996.1"/>
    </source>
</evidence>
<gene>
    <name evidence="1" type="ORF">OESDEN_21373</name>
</gene>
<dbReference type="EMBL" id="KN607564">
    <property type="protein sequence ID" value="KHJ78996.1"/>
    <property type="molecule type" value="Genomic_DNA"/>
</dbReference>
<dbReference type="AlphaFoldDB" id="A0A0B1S545"/>
<organism evidence="1 2">
    <name type="scientific">Oesophagostomum dentatum</name>
    <name type="common">Nodular worm</name>
    <dbReference type="NCBI Taxonomy" id="61180"/>
    <lineage>
        <taxon>Eukaryota</taxon>
        <taxon>Metazoa</taxon>
        <taxon>Ecdysozoa</taxon>
        <taxon>Nematoda</taxon>
        <taxon>Chromadorea</taxon>
        <taxon>Rhabditida</taxon>
        <taxon>Rhabditina</taxon>
        <taxon>Rhabditomorpha</taxon>
        <taxon>Strongyloidea</taxon>
        <taxon>Strongylidae</taxon>
        <taxon>Oesophagostomum</taxon>
    </lineage>
</organism>
<keyword evidence="2" id="KW-1185">Reference proteome</keyword>
<proteinExistence type="predicted"/>
<sequence length="59" mass="6628">MNVENSVLAITTPATFASVISPAGRTVQHPEGAAKQFRREWFQGDDVVRRKNLPIEYNL</sequence>
<protein>
    <submittedName>
        <fullName evidence="1">Uncharacterized protein</fullName>
    </submittedName>
</protein>